<keyword evidence="5" id="KW-0808">Transferase</keyword>
<feature type="domain" description="PTS EIIA type-4" evidence="8">
    <location>
        <begin position="5"/>
        <end position="139"/>
    </location>
</feature>
<evidence type="ECO:0000259" key="8">
    <source>
        <dbReference type="PROSITE" id="PS51096"/>
    </source>
</evidence>
<dbReference type="EMBL" id="JXKM01000006">
    <property type="protein sequence ID" value="OJG35438.1"/>
    <property type="molecule type" value="Genomic_DNA"/>
</dbReference>
<dbReference type="InterPro" id="IPR004701">
    <property type="entry name" value="PTS_EIIA_man-typ"/>
</dbReference>
<dbReference type="Gene3D" id="3.40.50.510">
    <property type="entry name" value="Phosphotransferase system, mannose-type IIA component"/>
    <property type="match status" value="1"/>
</dbReference>
<comment type="subcellular location">
    <subcellularLocation>
        <location evidence="1">Cytoplasm</location>
    </subcellularLocation>
</comment>
<dbReference type="CDD" id="cd00006">
    <property type="entry name" value="PTS_IIA_man"/>
    <property type="match status" value="1"/>
</dbReference>
<keyword evidence="4" id="KW-0762">Sugar transport</keyword>
<dbReference type="InterPro" id="IPR036662">
    <property type="entry name" value="PTS_EIIA_man-typ_sf"/>
</dbReference>
<dbReference type="PROSITE" id="PS51096">
    <property type="entry name" value="PTS_EIIA_TYPE_4"/>
    <property type="match status" value="1"/>
</dbReference>
<keyword evidence="10" id="KW-1185">Reference proteome</keyword>
<evidence type="ECO:0000256" key="7">
    <source>
        <dbReference type="ARBA" id="ARBA00022777"/>
    </source>
</evidence>
<proteinExistence type="predicted"/>
<keyword evidence="2" id="KW-0813">Transport</keyword>
<dbReference type="Pfam" id="PF03610">
    <property type="entry name" value="EIIA-man"/>
    <property type="match status" value="1"/>
</dbReference>
<dbReference type="Proteomes" id="UP000183700">
    <property type="component" value="Unassembled WGS sequence"/>
</dbReference>
<accession>A0A1L8STY0</accession>
<name>A0A1L8STY0_9ENTE</name>
<evidence type="ECO:0000256" key="5">
    <source>
        <dbReference type="ARBA" id="ARBA00022679"/>
    </source>
</evidence>
<evidence type="ECO:0000256" key="2">
    <source>
        <dbReference type="ARBA" id="ARBA00022448"/>
    </source>
</evidence>
<comment type="caution">
    <text evidence="9">The sequence shown here is derived from an EMBL/GenBank/DDBJ whole genome shotgun (WGS) entry which is preliminary data.</text>
</comment>
<keyword evidence="3" id="KW-0963">Cytoplasm</keyword>
<dbReference type="AlphaFoldDB" id="A0A1L8STY0"/>
<reference evidence="9 10" key="1">
    <citation type="submission" date="2014-12" db="EMBL/GenBank/DDBJ databases">
        <title>Draft genome sequences of 29 type strains of Enterococci.</title>
        <authorList>
            <person name="Zhong Z."/>
            <person name="Sun Z."/>
            <person name="Liu W."/>
            <person name="Zhang W."/>
            <person name="Zhang H."/>
        </authorList>
    </citation>
    <scope>NUCLEOTIDE SEQUENCE [LARGE SCALE GENOMIC DNA]</scope>
    <source>
        <strain evidence="9 10">DSM 22802</strain>
    </source>
</reference>
<evidence type="ECO:0000256" key="1">
    <source>
        <dbReference type="ARBA" id="ARBA00004496"/>
    </source>
</evidence>
<evidence type="ECO:0000256" key="6">
    <source>
        <dbReference type="ARBA" id="ARBA00022683"/>
    </source>
</evidence>
<evidence type="ECO:0000256" key="3">
    <source>
        <dbReference type="ARBA" id="ARBA00022490"/>
    </source>
</evidence>
<dbReference type="SUPFAM" id="SSF53062">
    <property type="entry name" value="PTS system fructose IIA component-like"/>
    <property type="match status" value="1"/>
</dbReference>
<dbReference type="GO" id="GO:0016301">
    <property type="term" value="F:kinase activity"/>
    <property type="evidence" value="ECO:0007669"/>
    <property type="project" value="UniProtKB-KW"/>
</dbReference>
<sequence length="141" mass="15715">MIIMKKRFLVATHGRLASGFQNSLNILADKGTELEIIDAYLTEDDFTPIITDFIKSIGEEEQGVIFTDLFGGSVNQKVVSETMISKKEQIFIVSNSNLAIILTLVLSSENDVFTQQSINEAIEESQVCLVSTQLSEEELFF</sequence>
<dbReference type="GO" id="GO:0016020">
    <property type="term" value="C:membrane"/>
    <property type="evidence" value="ECO:0007669"/>
    <property type="project" value="InterPro"/>
</dbReference>
<dbReference type="STRING" id="319970.RV00_GL002623"/>
<dbReference type="InterPro" id="IPR051471">
    <property type="entry name" value="Bacterial_PTS_sugar_comp"/>
</dbReference>
<organism evidence="9 10">
    <name type="scientific">Enterococcus devriesei</name>
    <dbReference type="NCBI Taxonomy" id="319970"/>
    <lineage>
        <taxon>Bacteria</taxon>
        <taxon>Bacillati</taxon>
        <taxon>Bacillota</taxon>
        <taxon>Bacilli</taxon>
        <taxon>Lactobacillales</taxon>
        <taxon>Enterococcaceae</taxon>
        <taxon>Enterococcus</taxon>
    </lineage>
</organism>
<keyword evidence="6" id="KW-0598">Phosphotransferase system</keyword>
<dbReference type="InterPro" id="IPR033887">
    <property type="entry name" value="PTS_IIA_man"/>
</dbReference>
<dbReference type="GO" id="GO:0009401">
    <property type="term" value="P:phosphoenolpyruvate-dependent sugar phosphotransferase system"/>
    <property type="evidence" value="ECO:0007669"/>
    <property type="project" value="UniProtKB-KW"/>
</dbReference>
<dbReference type="GO" id="GO:0005737">
    <property type="term" value="C:cytoplasm"/>
    <property type="evidence" value="ECO:0007669"/>
    <property type="project" value="UniProtKB-SubCell"/>
</dbReference>
<gene>
    <name evidence="9" type="ORF">RV00_GL002623</name>
</gene>
<evidence type="ECO:0000256" key="4">
    <source>
        <dbReference type="ARBA" id="ARBA00022597"/>
    </source>
</evidence>
<keyword evidence="7" id="KW-0418">Kinase</keyword>
<evidence type="ECO:0000313" key="10">
    <source>
        <dbReference type="Proteomes" id="UP000183700"/>
    </source>
</evidence>
<protein>
    <recommendedName>
        <fullName evidence="8">PTS EIIA type-4 domain-containing protein</fullName>
    </recommendedName>
</protein>
<evidence type="ECO:0000313" key="9">
    <source>
        <dbReference type="EMBL" id="OJG35438.1"/>
    </source>
</evidence>
<dbReference type="PANTHER" id="PTHR33799:SF1">
    <property type="entry name" value="PTS SYSTEM MANNOSE-SPECIFIC EIIAB COMPONENT-RELATED"/>
    <property type="match status" value="1"/>
</dbReference>
<dbReference type="PANTHER" id="PTHR33799">
    <property type="entry name" value="PTS PERMEASE-RELATED-RELATED"/>
    <property type="match status" value="1"/>
</dbReference>